<evidence type="ECO:0000256" key="6">
    <source>
        <dbReference type="ARBA" id="ARBA00022989"/>
    </source>
</evidence>
<feature type="transmembrane region" description="Helical" evidence="8">
    <location>
        <begin position="42"/>
        <end position="61"/>
    </location>
</feature>
<evidence type="ECO:0000256" key="7">
    <source>
        <dbReference type="ARBA" id="ARBA00023136"/>
    </source>
</evidence>
<evidence type="ECO:0000256" key="2">
    <source>
        <dbReference type="ARBA" id="ARBA00006939"/>
    </source>
</evidence>
<name>A0ABS4K533_9CLOT</name>
<dbReference type="Pfam" id="PF02535">
    <property type="entry name" value="Zip"/>
    <property type="match status" value="1"/>
</dbReference>
<feature type="transmembrane region" description="Helical" evidence="8">
    <location>
        <begin position="195"/>
        <end position="216"/>
    </location>
</feature>
<evidence type="ECO:0000256" key="8">
    <source>
        <dbReference type="SAM" id="Phobius"/>
    </source>
</evidence>
<accession>A0ABS4K533</accession>
<protein>
    <submittedName>
        <fullName evidence="9">ZIP family zinc transporter</fullName>
    </submittedName>
</protein>
<keyword evidence="4 8" id="KW-0812">Transmembrane</keyword>
<dbReference type="Proteomes" id="UP001519308">
    <property type="component" value="Unassembled WGS sequence"/>
</dbReference>
<reference evidence="9 10" key="1">
    <citation type="submission" date="2021-03" db="EMBL/GenBank/DDBJ databases">
        <title>Genomic Encyclopedia of Type Strains, Phase IV (KMG-IV): sequencing the most valuable type-strain genomes for metagenomic binning, comparative biology and taxonomic classification.</title>
        <authorList>
            <person name="Goeker M."/>
        </authorList>
    </citation>
    <scope>NUCLEOTIDE SEQUENCE [LARGE SCALE GENOMIC DNA]</scope>
    <source>
        <strain evidence="9 10">DSM 28650</strain>
    </source>
</reference>
<evidence type="ECO:0000256" key="5">
    <source>
        <dbReference type="ARBA" id="ARBA00022833"/>
    </source>
</evidence>
<proteinExistence type="inferred from homology"/>
<feature type="transmembrane region" description="Helical" evidence="8">
    <location>
        <begin position="67"/>
        <end position="88"/>
    </location>
</feature>
<comment type="subcellular location">
    <subcellularLocation>
        <location evidence="1">Cell membrane</location>
        <topology evidence="1">Multi-pass membrane protein</topology>
    </subcellularLocation>
</comment>
<keyword evidence="5" id="KW-0862">Zinc</keyword>
<dbReference type="PANTHER" id="PTHR11040">
    <property type="entry name" value="ZINC/IRON TRANSPORTER"/>
    <property type="match status" value="1"/>
</dbReference>
<evidence type="ECO:0000256" key="4">
    <source>
        <dbReference type="ARBA" id="ARBA00022692"/>
    </source>
</evidence>
<evidence type="ECO:0000256" key="3">
    <source>
        <dbReference type="ARBA" id="ARBA00022475"/>
    </source>
</evidence>
<feature type="transmembrane region" description="Helical" evidence="8">
    <location>
        <begin position="109"/>
        <end position="128"/>
    </location>
</feature>
<dbReference type="InterPro" id="IPR003689">
    <property type="entry name" value="ZIP"/>
</dbReference>
<keyword evidence="10" id="KW-1185">Reference proteome</keyword>
<keyword evidence="7 8" id="KW-0472">Membrane</keyword>
<evidence type="ECO:0000256" key="1">
    <source>
        <dbReference type="ARBA" id="ARBA00004651"/>
    </source>
</evidence>
<comment type="similarity">
    <text evidence="2">Belongs to the ZIP transporter (TC 2.A.5) family.</text>
</comment>
<feature type="transmembrane region" description="Helical" evidence="8">
    <location>
        <begin position="6"/>
        <end position="30"/>
    </location>
</feature>
<feature type="transmembrane region" description="Helical" evidence="8">
    <location>
        <begin position="140"/>
        <end position="161"/>
    </location>
</feature>
<comment type="caution">
    <text evidence="9">The sequence shown here is derived from an EMBL/GenBank/DDBJ whole genome shotgun (WGS) entry which is preliminary data.</text>
</comment>
<evidence type="ECO:0000313" key="9">
    <source>
        <dbReference type="EMBL" id="MBP2022878.1"/>
    </source>
</evidence>
<sequence>MNNIFISTLTMGTLGFIISLTGLLTGMLLSSFVKRRGKRFKGTLLGFVGGLMLAIVCFDLLPESFEVGSVYIGIIGITFGLIISVLLDSELEHNHEHTSSRINHRYFKAAMLMAIGIGIHNIPGGIAFGSLFCSNSTKGFHLALALVIHGIPEGLTLGILLREYKSNTAMLLAFSMITSLPMGLGSVLGTLLGTLSPLVICFSLAIAGGMILYIIYRETLPSSMEIWKGKLSTVGNVLGMIAGILMISFLGK</sequence>
<feature type="transmembrane region" description="Helical" evidence="8">
    <location>
        <begin position="231"/>
        <end position="251"/>
    </location>
</feature>
<evidence type="ECO:0000313" key="10">
    <source>
        <dbReference type="Proteomes" id="UP001519308"/>
    </source>
</evidence>
<keyword evidence="6 8" id="KW-1133">Transmembrane helix</keyword>
<dbReference type="EMBL" id="JAGGLL010000020">
    <property type="protein sequence ID" value="MBP2022878.1"/>
    <property type="molecule type" value="Genomic_DNA"/>
</dbReference>
<dbReference type="PANTHER" id="PTHR11040:SF211">
    <property type="entry name" value="ZINC TRANSPORTER ZIP11"/>
    <property type="match status" value="1"/>
</dbReference>
<keyword evidence="3" id="KW-1003">Cell membrane</keyword>
<organism evidence="9 10">
    <name type="scientific">Clostridium punense</name>
    <dbReference type="NCBI Taxonomy" id="1054297"/>
    <lineage>
        <taxon>Bacteria</taxon>
        <taxon>Bacillati</taxon>
        <taxon>Bacillota</taxon>
        <taxon>Clostridia</taxon>
        <taxon>Eubacteriales</taxon>
        <taxon>Clostridiaceae</taxon>
        <taxon>Clostridium</taxon>
    </lineage>
</organism>
<dbReference type="RefSeq" id="WP_021285341.1">
    <property type="nucleotide sequence ID" value="NZ_JAGGLL010000020.1"/>
</dbReference>
<gene>
    <name evidence="9" type="ORF">J2Z44_002703</name>
</gene>
<feature type="transmembrane region" description="Helical" evidence="8">
    <location>
        <begin position="168"/>
        <end position="189"/>
    </location>
</feature>